<protein>
    <recommendedName>
        <fullName evidence="3">Helix-turn-helix domain-containing protein</fullName>
    </recommendedName>
</protein>
<proteinExistence type="predicted"/>
<reference evidence="1 2" key="1">
    <citation type="submission" date="2019-05" db="EMBL/GenBank/DDBJ databases">
        <authorList>
            <consortium name="Science for Life Laboratories"/>
        </authorList>
    </citation>
    <scope>NUCLEOTIDE SEQUENCE [LARGE SCALE GENOMIC DNA]</scope>
    <source>
        <strain evidence="1">Soil9</strain>
    </source>
</reference>
<dbReference type="Proteomes" id="UP000464178">
    <property type="component" value="Chromosome"/>
</dbReference>
<dbReference type="KEGG" id="gms:SOIL9_41300"/>
<dbReference type="AlphaFoldDB" id="A0A6P2D0I7"/>
<gene>
    <name evidence="1" type="ORF">SOIL9_41300</name>
</gene>
<sequence>METDAAPNPLRYFTPTEIAAEYRVALITVNRWLTTGVTSRDSRGNKFRLRLFGLKVGGRWRVPAEAIAEFIKKNSPAASELDETPRESEDQRKERLAKCIARLTAQGMIT</sequence>
<evidence type="ECO:0008006" key="3">
    <source>
        <dbReference type="Google" id="ProtNLM"/>
    </source>
</evidence>
<organism evidence="1 2">
    <name type="scientific">Gemmata massiliana</name>
    <dbReference type="NCBI Taxonomy" id="1210884"/>
    <lineage>
        <taxon>Bacteria</taxon>
        <taxon>Pseudomonadati</taxon>
        <taxon>Planctomycetota</taxon>
        <taxon>Planctomycetia</taxon>
        <taxon>Gemmatales</taxon>
        <taxon>Gemmataceae</taxon>
        <taxon>Gemmata</taxon>
    </lineage>
</organism>
<name>A0A6P2D0I7_9BACT</name>
<dbReference type="RefSeq" id="WP_162668290.1">
    <property type="nucleotide sequence ID" value="NZ_LR593886.1"/>
</dbReference>
<evidence type="ECO:0000313" key="1">
    <source>
        <dbReference type="EMBL" id="VTR93584.1"/>
    </source>
</evidence>
<keyword evidence="2" id="KW-1185">Reference proteome</keyword>
<dbReference type="EMBL" id="LR593886">
    <property type="protein sequence ID" value="VTR93584.1"/>
    <property type="molecule type" value="Genomic_DNA"/>
</dbReference>
<accession>A0A6P2D0I7</accession>
<evidence type="ECO:0000313" key="2">
    <source>
        <dbReference type="Proteomes" id="UP000464178"/>
    </source>
</evidence>